<dbReference type="InterPro" id="IPR010982">
    <property type="entry name" value="Lambda_DNA-bd_dom_sf"/>
</dbReference>
<dbReference type="Proteomes" id="UP000019140">
    <property type="component" value="Unassembled WGS sequence"/>
</dbReference>
<comment type="caution">
    <text evidence="2">The sequence shown here is derived from an EMBL/GenBank/DDBJ whole genome shotgun (WGS) entry which is preliminary data.</text>
</comment>
<feature type="domain" description="HTH cro/C1-type" evidence="1">
    <location>
        <begin position="35"/>
        <end position="84"/>
    </location>
</feature>
<dbReference type="Gene3D" id="1.10.260.40">
    <property type="entry name" value="lambda repressor-like DNA-binding domains"/>
    <property type="match status" value="1"/>
</dbReference>
<accession>W4M3E6</accession>
<organism evidence="2 3">
    <name type="scientific">Candidatus Entotheonella gemina</name>
    <dbReference type="NCBI Taxonomy" id="1429439"/>
    <lineage>
        <taxon>Bacteria</taxon>
        <taxon>Pseudomonadati</taxon>
        <taxon>Nitrospinota/Tectimicrobiota group</taxon>
        <taxon>Candidatus Tectimicrobiota</taxon>
        <taxon>Candidatus Entotheonellia</taxon>
        <taxon>Candidatus Entotheonellales</taxon>
        <taxon>Candidatus Entotheonellaceae</taxon>
        <taxon>Candidatus Entotheonella</taxon>
    </lineage>
</organism>
<gene>
    <name evidence="2" type="ORF">ETSY2_28550</name>
</gene>
<dbReference type="EMBL" id="AZHX01001210">
    <property type="protein sequence ID" value="ETX04476.1"/>
    <property type="molecule type" value="Genomic_DNA"/>
</dbReference>
<dbReference type="AlphaFoldDB" id="W4M3E6"/>
<evidence type="ECO:0000313" key="3">
    <source>
        <dbReference type="Proteomes" id="UP000019140"/>
    </source>
</evidence>
<evidence type="ECO:0000313" key="2">
    <source>
        <dbReference type="EMBL" id="ETX04476.1"/>
    </source>
</evidence>
<keyword evidence="3" id="KW-1185">Reference proteome</keyword>
<name>W4M3E6_9BACT</name>
<dbReference type="Pfam" id="PF13443">
    <property type="entry name" value="HTH_26"/>
    <property type="match status" value="1"/>
</dbReference>
<sequence>MNPYTGSDFDDFLAEDGILEEVSARALKRLLAIQLEEIMAERRMTKSGLAELLQTSRSQVDRLLDPENTAVTLESLEKLARAVGRQLRVEFA</sequence>
<dbReference type="SUPFAM" id="SSF47413">
    <property type="entry name" value="lambda repressor-like DNA-binding domains"/>
    <property type="match status" value="1"/>
</dbReference>
<reference evidence="2 3" key="1">
    <citation type="journal article" date="2014" name="Nature">
        <title>An environmental bacterial taxon with a large and distinct metabolic repertoire.</title>
        <authorList>
            <person name="Wilson M.C."/>
            <person name="Mori T."/>
            <person name="Ruckert C."/>
            <person name="Uria A.R."/>
            <person name="Helf M.J."/>
            <person name="Takada K."/>
            <person name="Gernert C."/>
            <person name="Steffens U.A."/>
            <person name="Heycke N."/>
            <person name="Schmitt S."/>
            <person name="Rinke C."/>
            <person name="Helfrich E.J."/>
            <person name="Brachmann A.O."/>
            <person name="Gurgui C."/>
            <person name="Wakimoto T."/>
            <person name="Kracht M."/>
            <person name="Crusemann M."/>
            <person name="Hentschel U."/>
            <person name="Abe I."/>
            <person name="Matsunaga S."/>
            <person name="Kalinowski J."/>
            <person name="Takeyama H."/>
            <person name="Piel J."/>
        </authorList>
    </citation>
    <scope>NUCLEOTIDE SEQUENCE [LARGE SCALE GENOMIC DNA]</scope>
    <source>
        <strain evidence="3">TSY2</strain>
    </source>
</reference>
<evidence type="ECO:0000259" key="1">
    <source>
        <dbReference type="Pfam" id="PF13443"/>
    </source>
</evidence>
<dbReference type="HOGENOM" id="CLU_153953_1_0_7"/>
<protein>
    <recommendedName>
        <fullName evidence="1">HTH cro/C1-type domain-containing protein</fullName>
    </recommendedName>
</protein>
<dbReference type="InterPro" id="IPR001387">
    <property type="entry name" value="Cro/C1-type_HTH"/>
</dbReference>
<proteinExistence type="predicted"/>
<dbReference type="GO" id="GO:0003677">
    <property type="term" value="F:DNA binding"/>
    <property type="evidence" value="ECO:0007669"/>
    <property type="project" value="InterPro"/>
</dbReference>